<evidence type="ECO:0000313" key="1">
    <source>
        <dbReference type="EMBL" id="DAG05309.1"/>
    </source>
</evidence>
<name>A0A8S5VEY8_9CAUD</name>
<organism evidence="1">
    <name type="scientific">Siphoviridae sp. ctbxa26</name>
    <dbReference type="NCBI Taxonomy" id="2825568"/>
    <lineage>
        <taxon>Viruses</taxon>
        <taxon>Duplodnaviria</taxon>
        <taxon>Heunggongvirae</taxon>
        <taxon>Uroviricota</taxon>
        <taxon>Caudoviricetes</taxon>
    </lineage>
</organism>
<reference evidence="1" key="1">
    <citation type="journal article" date="2021" name="Proc. Natl. Acad. Sci. U.S.A.">
        <title>A Catalog of Tens of Thousands of Viruses from Human Metagenomes Reveals Hidden Associations with Chronic Diseases.</title>
        <authorList>
            <person name="Tisza M.J."/>
            <person name="Buck C.B."/>
        </authorList>
    </citation>
    <scope>NUCLEOTIDE SEQUENCE</scope>
    <source>
        <strain evidence="1">Ctbxa26</strain>
    </source>
</reference>
<accession>A0A8S5VEY8</accession>
<sequence>MHKCNGVDNGECENCRNRHCEEWTECDICHEEICERYYHFGDCDYHKECFDEEYGRDV</sequence>
<protein>
    <submittedName>
        <fullName evidence="1">Fusion protein of Lmo4 protein-tandem zipper, LIM domain, fusion.3A</fullName>
    </submittedName>
</protein>
<proteinExistence type="predicted"/>
<dbReference type="EMBL" id="BK016254">
    <property type="protein sequence ID" value="DAG05309.1"/>
    <property type="molecule type" value="Genomic_DNA"/>
</dbReference>